<feature type="transmembrane region" description="Helical" evidence="6">
    <location>
        <begin position="379"/>
        <end position="402"/>
    </location>
</feature>
<dbReference type="Gene3D" id="1.20.1250.20">
    <property type="entry name" value="MFS general substrate transporter like domains"/>
    <property type="match status" value="1"/>
</dbReference>
<proteinExistence type="inferred from homology"/>
<dbReference type="Proteomes" id="UP000515156">
    <property type="component" value="Chromosome 5"/>
</dbReference>
<feature type="transmembrane region" description="Helical" evidence="6">
    <location>
        <begin position="347"/>
        <end position="367"/>
    </location>
</feature>
<dbReference type="AlphaFoldDB" id="A0A6P7Y0R9"/>
<evidence type="ECO:0000313" key="10">
    <source>
        <dbReference type="RefSeq" id="XP_030058711.1"/>
    </source>
</evidence>
<dbReference type="InterPro" id="IPR003663">
    <property type="entry name" value="Sugar/inositol_transpt"/>
</dbReference>
<evidence type="ECO:0000256" key="5">
    <source>
        <dbReference type="RuleBase" id="RU003346"/>
    </source>
</evidence>
<feature type="transmembrane region" description="Helical" evidence="6">
    <location>
        <begin position="106"/>
        <end position="126"/>
    </location>
</feature>
<dbReference type="Pfam" id="PF00083">
    <property type="entry name" value="Sugar_tr"/>
    <property type="match status" value="1"/>
</dbReference>
<evidence type="ECO:0000256" key="4">
    <source>
        <dbReference type="ARBA" id="ARBA00023136"/>
    </source>
</evidence>
<accession>A0A6P7Y0R9</accession>
<feature type="transmembrane region" description="Helical" evidence="6">
    <location>
        <begin position="318"/>
        <end position="340"/>
    </location>
</feature>
<dbReference type="NCBIfam" id="TIGR00879">
    <property type="entry name" value="SP"/>
    <property type="match status" value="1"/>
</dbReference>
<dbReference type="KEGG" id="muo:115470009"/>
<evidence type="ECO:0000313" key="9">
    <source>
        <dbReference type="RefSeq" id="XP_030058710.1"/>
    </source>
</evidence>
<dbReference type="GO" id="GO:0005886">
    <property type="term" value="C:plasma membrane"/>
    <property type="evidence" value="ECO:0007669"/>
    <property type="project" value="TreeGrafter"/>
</dbReference>
<feature type="transmembrane region" description="Helical" evidence="6">
    <location>
        <begin position="414"/>
        <end position="437"/>
    </location>
</feature>
<dbReference type="PROSITE" id="PS50850">
    <property type="entry name" value="MFS"/>
    <property type="match status" value="1"/>
</dbReference>
<dbReference type="InterPro" id="IPR045263">
    <property type="entry name" value="GLUT"/>
</dbReference>
<comment type="similarity">
    <text evidence="5">Belongs to the major facilitator superfamily. Sugar transporter (TC 2.A.1.1) family.</text>
</comment>
<evidence type="ECO:0000256" key="2">
    <source>
        <dbReference type="ARBA" id="ARBA00022692"/>
    </source>
</evidence>
<dbReference type="OrthoDB" id="4540492at2759"/>
<dbReference type="GO" id="GO:0070837">
    <property type="term" value="P:dehydroascorbic acid transport"/>
    <property type="evidence" value="ECO:0007669"/>
    <property type="project" value="TreeGrafter"/>
</dbReference>
<dbReference type="GO" id="GO:0046323">
    <property type="term" value="P:D-glucose import"/>
    <property type="evidence" value="ECO:0007669"/>
    <property type="project" value="TreeGrafter"/>
</dbReference>
<protein>
    <submittedName>
        <fullName evidence="9 10">Solute carrier family 2, facilitated glucose transporter member 5-like isoform X1</fullName>
    </submittedName>
</protein>
<reference evidence="9 10" key="1">
    <citation type="submission" date="2025-04" db="UniProtKB">
        <authorList>
            <consortium name="RefSeq"/>
        </authorList>
    </citation>
    <scope>IDENTIFICATION</scope>
</reference>
<keyword evidence="2 6" id="KW-0812">Transmembrane</keyword>
<organism evidence="8 10">
    <name type="scientific">Microcaecilia unicolor</name>
    <dbReference type="NCBI Taxonomy" id="1415580"/>
    <lineage>
        <taxon>Eukaryota</taxon>
        <taxon>Metazoa</taxon>
        <taxon>Chordata</taxon>
        <taxon>Craniata</taxon>
        <taxon>Vertebrata</taxon>
        <taxon>Euteleostomi</taxon>
        <taxon>Amphibia</taxon>
        <taxon>Gymnophiona</taxon>
        <taxon>Siphonopidae</taxon>
        <taxon>Microcaecilia</taxon>
    </lineage>
</organism>
<dbReference type="RefSeq" id="XP_030058711.1">
    <property type="nucleotide sequence ID" value="XM_030202851.1"/>
</dbReference>
<feature type="transmembrane region" description="Helical" evidence="6">
    <location>
        <begin position="72"/>
        <end position="94"/>
    </location>
</feature>
<evidence type="ECO:0000256" key="1">
    <source>
        <dbReference type="ARBA" id="ARBA00004141"/>
    </source>
</evidence>
<dbReference type="PRINTS" id="PR00171">
    <property type="entry name" value="SUGRTRNSPORT"/>
</dbReference>
<feature type="domain" description="Major facilitator superfamily (MFS) profile" evidence="7">
    <location>
        <begin position="25"/>
        <end position="468"/>
    </location>
</feature>
<gene>
    <name evidence="9 10" type="primary">LOC115470009</name>
</gene>
<name>A0A6P7Y0R9_9AMPH</name>
<keyword evidence="5" id="KW-0813">Transport</keyword>
<dbReference type="RefSeq" id="XP_030058710.1">
    <property type="nucleotide sequence ID" value="XM_030202850.1"/>
</dbReference>
<feature type="transmembrane region" description="Helical" evidence="6">
    <location>
        <begin position="165"/>
        <end position="184"/>
    </location>
</feature>
<dbReference type="InterPro" id="IPR036259">
    <property type="entry name" value="MFS_trans_sf"/>
</dbReference>
<dbReference type="SUPFAM" id="SSF103473">
    <property type="entry name" value="MFS general substrate transporter"/>
    <property type="match status" value="1"/>
</dbReference>
<feature type="transmembrane region" description="Helical" evidence="6">
    <location>
        <begin position="132"/>
        <end position="153"/>
    </location>
</feature>
<dbReference type="PANTHER" id="PTHR23503">
    <property type="entry name" value="SOLUTE CARRIER FAMILY 2"/>
    <property type="match status" value="1"/>
</dbReference>
<dbReference type="GO" id="GO:0055056">
    <property type="term" value="F:D-glucose transmembrane transporter activity"/>
    <property type="evidence" value="ECO:0007669"/>
    <property type="project" value="TreeGrafter"/>
</dbReference>
<evidence type="ECO:0000259" key="7">
    <source>
        <dbReference type="PROSITE" id="PS50850"/>
    </source>
</evidence>
<sequence length="508" mass="55508">MDEKETLLSNRKLAGHLTFPLLAAGFLSSFGSSMLYGYNLAVVNSPAEHIKAFYNATWFYRYGQPLTLSPLILIYSLTVSIFACGGLLGSLIVGKLVSGYGRKGTIVRSAPLVFIAGGIMGLSRVLQSPEMVVIGRLISGLHSGISLSAVPMFLGEIAPKNLRGFLGLMPSIFICLGVFAAQILGLPELLGKDEYWPLFLSLIVVPTFLQFLLLPWFPESPRYLLIEKDNPHASIHALKSYHGDCDVHDLIQEMKDEKNSLSSVEMCSVQELLSDHSLRWQVITIVVINIGMQMSGIDAIWFYTNAIFANAGVSPSQIPYTTVGTGAIEIIAGLLGCFTIEKLGRRPLLISGFVIMGICCAGITVALELQERVRWMNYVTVACVIGIIAGFCIGPAGVPFILTAELFKQSHRPAAYILGGAFNWICNFIVGLIFPFFQISAGAFAYLVFCVICLLVAGYVFLIVPETKNKTFLEISLMFASRKPHVRFSSADGMKMGRFSEYGTLESN</sequence>
<comment type="subcellular location">
    <subcellularLocation>
        <location evidence="1">Membrane</location>
        <topology evidence="1">Multi-pass membrane protein</topology>
    </subcellularLocation>
</comment>
<keyword evidence="8" id="KW-1185">Reference proteome</keyword>
<dbReference type="InterPro" id="IPR005829">
    <property type="entry name" value="Sugar_transporter_CS"/>
</dbReference>
<keyword evidence="3 6" id="KW-1133">Transmembrane helix</keyword>
<evidence type="ECO:0000256" key="6">
    <source>
        <dbReference type="SAM" id="Phobius"/>
    </source>
</evidence>
<dbReference type="GeneID" id="115470009"/>
<dbReference type="InterPro" id="IPR020846">
    <property type="entry name" value="MFS_dom"/>
</dbReference>
<feature type="transmembrane region" description="Helical" evidence="6">
    <location>
        <begin position="282"/>
        <end position="303"/>
    </location>
</feature>
<dbReference type="PANTHER" id="PTHR23503:SF25">
    <property type="entry name" value="MAJOR FACILITATOR SUPERFAMILY (MFS) PROFILE DOMAIN-CONTAINING PROTEIN"/>
    <property type="match status" value="1"/>
</dbReference>
<feature type="transmembrane region" description="Helical" evidence="6">
    <location>
        <begin position="443"/>
        <end position="464"/>
    </location>
</feature>
<dbReference type="FunFam" id="1.20.1250.20:FF:000029">
    <property type="entry name" value="solute carrier family 2, facilitated glucose transporter member 4"/>
    <property type="match status" value="1"/>
</dbReference>
<evidence type="ECO:0000313" key="8">
    <source>
        <dbReference type="Proteomes" id="UP000515156"/>
    </source>
</evidence>
<dbReference type="PROSITE" id="PS00217">
    <property type="entry name" value="SUGAR_TRANSPORT_2"/>
    <property type="match status" value="1"/>
</dbReference>
<evidence type="ECO:0000256" key="3">
    <source>
        <dbReference type="ARBA" id="ARBA00022989"/>
    </source>
</evidence>
<keyword evidence="4 6" id="KW-0472">Membrane</keyword>
<dbReference type="InterPro" id="IPR005828">
    <property type="entry name" value="MFS_sugar_transport-like"/>
</dbReference>
<feature type="transmembrane region" description="Helical" evidence="6">
    <location>
        <begin position="196"/>
        <end position="217"/>
    </location>
</feature>
<dbReference type="CDD" id="cd17432">
    <property type="entry name" value="MFS_GLUT_Class2"/>
    <property type="match status" value="1"/>
</dbReference>
<feature type="transmembrane region" description="Helical" evidence="6">
    <location>
        <begin position="21"/>
        <end position="38"/>
    </location>
</feature>